<dbReference type="GO" id="GO:0008270">
    <property type="term" value="F:zinc ion binding"/>
    <property type="evidence" value="ECO:0007669"/>
    <property type="project" value="UniProtKB-KW"/>
</dbReference>
<evidence type="ECO:0000313" key="11">
    <source>
        <dbReference type="EMBL" id="KAF9481838.1"/>
    </source>
</evidence>
<reference evidence="11" key="1">
    <citation type="submission" date="2020-11" db="EMBL/GenBank/DDBJ databases">
        <authorList>
            <consortium name="DOE Joint Genome Institute"/>
            <person name="Ahrendt S."/>
            <person name="Riley R."/>
            <person name="Andreopoulos W."/>
            <person name="Labutti K."/>
            <person name="Pangilinan J."/>
            <person name="Ruiz-Duenas F.J."/>
            <person name="Barrasa J.M."/>
            <person name="Sanchez-Garcia M."/>
            <person name="Camarero S."/>
            <person name="Miyauchi S."/>
            <person name="Serrano A."/>
            <person name="Linde D."/>
            <person name="Babiker R."/>
            <person name="Drula E."/>
            <person name="Ayuso-Fernandez I."/>
            <person name="Pacheco R."/>
            <person name="Padilla G."/>
            <person name="Ferreira P."/>
            <person name="Barriuso J."/>
            <person name="Kellner H."/>
            <person name="Castanera R."/>
            <person name="Alfaro M."/>
            <person name="Ramirez L."/>
            <person name="Pisabarro A.G."/>
            <person name="Kuo A."/>
            <person name="Tritt A."/>
            <person name="Lipzen A."/>
            <person name="He G."/>
            <person name="Yan M."/>
            <person name="Ng V."/>
            <person name="Cullen D."/>
            <person name="Martin F."/>
            <person name="Rosso M.-N."/>
            <person name="Henrissat B."/>
            <person name="Hibbett D."/>
            <person name="Martinez A.T."/>
            <person name="Grigoriev I.V."/>
        </authorList>
    </citation>
    <scope>NUCLEOTIDE SEQUENCE</scope>
    <source>
        <strain evidence="11">CIRM-BRFM 674</strain>
    </source>
</reference>
<keyword evidence="8" id="KW-0539">Nucleus</keyword>
<dbReference type="PANTHER" id="PTHR14003:SF20">
    <property type="entry name" value="FINGER DOMAIN PROTEIN, PUTATIVE (AFU_ORTHOLOGUE AFUA_4G10380)-RELATED"/>
    <property type="match status" value="1"/>
</dbReference>
<accession>A0A9P6D3P8</accession>
<keyword evidence="6" id="KW-0805">Transcription regulation</keyword>
<keyword evidence="5" id="KW-0862">Zinc</keyword>
<keyword evidence="2" id="KW-0479">Metal-binding</keyword>
<dbReference type="AlphaFoldDB" id="A0A9P6D3P8"/>
<keyword evidence="4 9" id="KW-0863">Zinc-finger</keyword>
<evidence type="ECO:0000259" key="10">
    <source>
        <dbReference type="PROSITE" id="PS50157"/>
    </source>
</evidence>
<evidence type="ECO:0000256" key="4">
    <source>
        <dbReference type="ARBA" id="ARBA00022771"/>
    </source>
</evidence>
<dbReference type="EMBL" id="MU155173">
    <property type="protein sequence ID" value="KAF9481838.1"/>
    <property type="molecule type" value="Genomic_DNA"/>
</dbReference>
<dbReference type="PROSITE" id="PS00028">
    <property type="entry name" value="ZINC_FINGER_C2H2_1"/>
    <property type="match status" value="4"/>
</dbReference>
<name>A0A9P6D3P8_9AGAR</name>
<comment type="similarity">
    <text evidence="1">Belongs to the krueppel C2H2-type zinc-finger protein family.</text>
</comment>
<dbReference type="PANTHER" id="PTHR14003">
    <property type="entry name" value="TRANSCRIPTIONAL REPRESSOR PROTEIN YY"/>
    <property type="match status" value="1"/>
</dbReference>
<gene>
    <name evidence="11" type="ORF">BDN70DRAFT_498688</name>
</gene>
<dbReference type="InterPro" id="IPR036236">
    <property type="entry name" value="Znf_C2H2_sf"/>
</dbReference>
<keyword evidence="3" id="KW-0677">Repeat</keyword>
<proteinExistence type="inferred from homology"/>
<evidence type="ECO:0000256" key="2">
    <source>
        <dbReference type="ARBA" id="ARBA00022723"/>
    </source>
</evidence>
<keyword evidence="12" id="KW-1185">Reference proteome</keyword>
<dbReference type="GO" id="GO:0000978">
    <property type="term" value="F:RNA polymerase II cis-regulatory region sequence-specific DNA binding"/>
    <property type="evidence" value="ECO:0007669"/>
    <property type="project" value="TreeGrafter"/>
</dbReference>
<dbReference type="Pfam" id="PF00096">
    <property type="entry name" value="zf-C2H2"/>
    <property type="match status" value="2"/>
</dbReference>
<organism evidence="11 12">
    <name type="scientific">Pholiota conissans</name>
    <dbReference type="NCBI Taxonomy" id="109636"/>
    <lineage>
        <taxon>Eukaryota</taxon>
        <taxon>Fungi</taxon>
        <taxon>Dikarya</taxon>
        <taxon>Basidiomycota</taxon>
        <taxon>Agaricomycotina</taxon>
        <taxon>Agaricomycetes</taxon>
        <taxon>Agaricomycetidae</taxon>
        <taxon>Agaricales</taxon>
        <taxon>Agaricineae</taxon>
        <taxon>Strophariaceae</taxon>
        <taxon>Pholiota</taxon>
    </lineage>
</organism>
<dbReference type="GO" id="GO:0000981">
    <property type="term" value="F:DNA-binding transcription factor activity, RNA polymerase II-specific"/>
    <property type="evidence" value="ECO:0007669"/>
    <property type="project" value="TreeGrafter"/>
</dbReference>
<feature type="domain" description="C2H2-type" evidence="10">
    <location>
        <begin position="62"/>
        <end position="89"/>
    </location>
</feature>
<dbReference type="Gene3D" id="3.30.160.60">
    <property type="entry name" value="Classic Zinc Finger"/>
    <property type="match status" value="3"/>
</dbReference>
<evidence type="ECO:0000256" key="5">
    <source>
        <dbReference type="ARBA" id="ARBA00022833"/>
    </source>
</evidence>
<feature type="domain" description="C2H2-type" evidence="10">
    <location>
        <begin position="32"/>
        <end position="61"/>
    </location>
</feature>
<evidence type="ECO:0000313" key="12">
    <source>
        <dbReference type="Proteomes" id="UP000807469"/>
    </source>
</evidence>
<evidence type="ECO:0000256" key="8">
    <source>
        <dbReference type="ARBA" id="ARBA00023242"/>
    </source>
</evidence>
<evidence type="ECO:0000256" key="6">
    <source>
        <dbReference type="ARBA" id="ARBA00023015"/>
    </source>
</evidence>
<evidence type="ECO:0000256" key="1">
    <source>
        <dbReference type="ARBA" id="ARBA00006991"/>
    </source>
</evidence>
<dbReference type="FunFam" id="3.30.160.60:FF:000761">
    <property type="entry name" value="Zinc finger protein 449"/>
    <property type="match status" value="1"/>
</dbReference>
<keyword evidence="7" id="KW-0804">Transcription</keyword>
<dbReference type="GO" id="GO:0031519">
    <property type="term" value="C:PcG protein complex"/>
    <property type="evidence" value="ECO:0007669"/>
    <property type="project" value="TreeGrafter"/>
</dbReference>
<evidence type="ECO:0000256" key="3">
    <source>
        <dbReference type="ARBA" id="ARBA00022737"/>
    </source>
</evidence>
<dbReference type="InterPro" id="IPR013087">
    <property type="entry name" value="Znf_C2H2_type"/>
</dbReference>
<dbReference type="GO" id="GO:0005667">
    <property type="term" value="C:transcription regulator complex"/>
    <property type="evidence" value="ECO:0007669"/>
    <property type="project" value="TreeGrafter"/>
</dbReference>
<feature type="domain" description="C2H2-type" evidence="10">
    <location>
        <begin position="90"/>
        <end position="115"/>
    </location>
</feature>
<evidence type="ECO:0000256" key="9">
    <source>
        <dbReference type="PROSITE-ProRule" id="PRU00042"/>
    </source>
</evidence>
<comment type="caution">
    <text evidence="11">The sequence shown here is derived from an EMBL/GenBank/DDBJ whole genome shotgun (WGS) entry which is preliminary data.</text>
</comment>
<dbReference type="SUPFAM" id="SSF57667">
    <property type="entry name" value="beta-beta-alpha zinc fingers"/>
    <property type="match status" value="2"/>
</dbReference>
<dbReference type="GO" id="GO:0000785">
    <property type="term" value="C:chromatin"/>
    <property type="evidence" value="ECO:0007669"/>
    <property type="project" value="TreeGrafter"/>
</dbReference>
<dbReference type="PROSITE" id="PS50157">
    <property type="entry name" value="ZINC_FINGER_C2H2_2"/>
    <property type="match status" value="3"/>
</dbReference>
<dbReference type="Proteomes" id="UP000807469">
    <property type="component" value="Unassembled WGS sequence"/>
</dbReference>
<sequence length="355" mass="39531">MGKASRDYNLPLTATRSRKVSTASVGPYVTKYSCEFSGCQKIFGRRGDLKRHQQLHSGIKKHKCTECNKMFSQNSGLKTHMNVHSGDKPYRCTYEGCGARFGDPSSHARHKKETHQVHYHYKCPEQGCRSAIKRRSAFAGHLKKHHGLVTTSKQLDSYKTSLIDKLPSNQQRRKSKQITIPENFAMPPPRDSLCQHKQEAYSYLQHDQSQLTDAEYFFCDTLASTSATLSTFSSQSSAGSLAKAFKYEDCGNTAVTYAGTQAQILNSGADFTPSTSSSPMPSSFPNAGYQLSPPSIDPEYLFRMNAQSPHFQQYGLPVEENMLSYNGDSKSIPRNNGNVGDSNRFAPPFHLSVPL</sequence>
<protein>
    <recommendedName>
        <fullName evidence="10">C2H2-type domain-containing protein</fullName>
    </recommendedName>
</protein>
<dbReference type="OrthoDB" id="654211at2759"/>
<evidence type="ECO:0000256" key="7">
    <source>
        <dbReference type="ARBA" id="ARBA00023163"/>
    </source>
</evidence>
<dbReference type="SMART" id="SM00355">
    <property type="entry name" value="ZnF_C2H2"/>
    <property type="match status" value="4"/>
</dbReference>